<reference evidence="1 2" key="1">
    <citation type="submission" date="2016-11" db="EMBL/GenBank/DDBJ databases">
        <authorList>
            <person name="Jaros S."/>
            <person name="Januszkiewicz K."/>
            <person name="Wedrychowicz H."/>
        </authorList>
    </citation>
    <scope>NUCLEOTIDE SEQUENCE [LARGE SCALE GENOMIC DNA]</scope>
    <source>
        <strain evidence="1 2">DSM 21986</strain>
    </source>
</reference>
<proteinExistence type="predicted"/>
<dbReference type="OrthoDB" id="1437579at2"/>
<sequence length="270" mass="31644">MKRIHIVGVSPRTGTTLMAEAIKTCYHVDYYTTHEDRLFTRAPGHPDIFLTKNPKDVMIAGPSLRVDPDLYVICMLRDPRDIVCSKHKKDPDRYWASLRYWKMYSREAGRLQGHPGFILIRYESFVSDPDEVQDLLSARIPFLEKKVPFSKYHEAASVSDSSQKALSGVRPIQPTSVGRWRDHKERIAGQLKLHGSLTEDLIRFGYEEDEQWLNELEGVEPDLSPSHFPEYMTFRKRISLKFGKYLEAFRRMVEQMMGRRIRITHPKKWF</sequence>
<evidence type="ECO:0008006" key="3">
    <source>
        <dbReference type="Google" id="ProtNLM"/>
    </source>
</evidence>
<keyword evidence="2" id="KW-1185">Reference proteome</keyword>
<dbReference type="Proteomes" id="UP000184041">
    <property type="component" value="Unassembled WGS sequence"/>
</dbReference>
<dbReference type="EMBL" id="FQUS01000006">
    <property type="protein sequence ID" value="SHF20219.1"/>
    <property type="molecule type" value="Genomic_DNA"/>
</dbReference>
<dbReference type="Gene3D" id="3.40.50.300">
    <property type="entry name" value="P-loop containing nucleotide triphosphate hydrolases"/>
    <property type="match status" value="1"/>
</dbReference>
<gene>
    <name evidence="1" type="ORF">SAMN05443144_106102</name>
</gene>
<dbReference type="AlphaFoldDB" id="A0A1M4ZQA1"/>
<evidence type="ECO:0000313" key="1">
    <source>
        <dbReference type="EMBL" id="SHF20219.1"/>
    </source>
</evidence>
<accession>A0A1M4ZQA1</accession>
<name>A0A1M4ZQA1_9BACT</name>
<protein>
    <recommendedName>
        <fullName evidence="3">Sulfotransferase domain-containing protein</fullName>
    </recommendedName>
</protein>
<dbReference type="SUPFAM" id="SSF52540">
    <property type="entry name" value="P-loop containing nucleoside triphosphate hydrolases"/>
    <property type="match status" value="1"/>
</dbReference>
<evidence type="ECO:0000313" key="2">
    <source>
        <dbReference type="Proteomes" id="UP000184041"/>
    </source>
</evidence>
<dbReference type="InterPro" id="IPR027417">
    <property type="entry name" value="P-loop_NTPase"/>
</dbReference>
<organism evidence="1 2">
    <name type="scientific">Fodinibius roseus</name>
    <dbReference type="NCBI Taxonomy" id="1194090"/>
    <lineage>
        <taxon>Bacteria</taxon>
        <taxon>Pseudomonadati</taxon>
        <taxon>Balneolota</taxon>
        <taxon>Balneolia</taxon>
        <taxon>Balneolales</taxon>
        <taxon>Balneolaceae</taxon>
        <taxon>Fodinibius</taxon>
    </lineage>
</organism>
<dbReference type="RefSeq" id="WP_073061522.1">
    <property type="nucleotide sequence ID" value="NZ_FQUS01000006.1"/>
</dbReference>